<dbReference type="AlphaFoldDB" id="A0A835PQC8"/>
<evidence type="ECO:0000313" key="5">
    <source>
        <dbReference type="Proteomes" id="UP000639772"/>
    </source>
</evidence>
<feature type="region of interest" description="Disordered" evidence="1">
    <location>
        <begin position="52"/>
        <end position="83"/>
    </location>
</feature>
<comment type="caution">
    <text evidence="3">The sequence shown here is derived from an EMBL/GenBank/DDBJ whole genome shotgun (WGS) entry which is preliminary data.</text>
</comment>
<dbReference type="EMBL" id="JADCNL010000013">
    <property type="protein sequence ID" value="KAG0454624.1"/>
    <property type="molecule type" value="Genomic_DNA"/>
</dbReference>
<dbReference type="Proteomes" id="UP000636800">
    <property type="component" value="Chromosome 13"/>
</dbReference>
<accession>A0A835PQC8</accession>
<keyword evidence="4" id="KW-1185">Reference proteome</keyword>
<feature type="compositionally biased region" description="Low complexity" evidence="1">
    <location>
        <begin position="53"/>
        <end position="65"/>
    </location>
</feature>
<protein>
    <submittedName>
        <fullName evidence="3">Uncharacterized protein</fullName>
    </submittedName>
</protein>
<dbReference type="OrthoDB" id="46529at2759"/>
<evidence type="ECO:0000313" key="4">
    <source>
        <dbReference type="Proteomes" id="UP000636800"/>
    </source>
</evidence>
<evidence type="ECO:0000313" key="3">
    <source>
        <dbReference type="EMBL" id="KAG0455819.1"/>
    </source>
</evidence>
<dbReference type="EMBL" id="JADCNM010000013">
    <property type="protein sequence ID" value="KAG0455819.1"/>
    <property type="molecule type" value="Genomic_DNA"/>
</dbReference>
<evidence type="ECO:0000256" key="1">
    <source>
        <dbReference type="SAM" id="MobiDB-lite"/>
    </source>
</evidence>
<sequence length="103" mass="11095">MTNSSHEATAKSLENIIWQKSPAFESTEAWNCTQFDPVAIPGLRISSIAAGHTSSAPSASPLLTAVMKPNPRPPKNTQDFSPRFVIRLRGRGGKLAHSGRSQP</sequence>
<reference evidence="4 5" key="1">
    <citation type="journal article" date="2020" name="Nat. Food">
        <title>A phased Vanilla planifolia genome enables genetic improvement of flavour and production.</title>
        <authorList>
            <person name="Hasing T."/>
            <person name="Tang H."/>
            <person name="Brym M."/>
            <person name="Khazi F."/>
            <person name="Huang T."/>
            <person name="Chambers A.H."/>
        </authorList>
    </citation>
    <scope>NUCLEOTIDE SEQUENCE [LARGE SCALE GENOMIC DNA]</scope>
    <source>
        <tissue evidence="3">Leaf</tissue>
    </source>
</reference>
<evidence type="ECO:0000313" key="2">
    <source>
        <dbReference type="EMBL" id="KAG0454624.1"/>
    </source>
</evidence>
<gene>
    <name evidence="3" type="ORF">HPP92_023607</name>
    <name evidence="2" type="ORF">HPP92_023916</name>
</gene>
<proteinExistence type="predicted"/>
<dbReference type="Proteomes" id="UP000639772">
    <property type="component" value="Chromosome 13"/>
</dbReference>
<name>A0A835PQC8_VANPL</name>
<organism evidence="3 5">
    <name type="scientific">Vanilla planifolia</name>
    <name type="common">Vanilla</name>
    <dbReference type="NCBI Taxonomy" id="51239"/>
    <lineage>
        <taxon>Eukaryota</taxon>
        <taxon>Viridiplantae</taxon>
        <taxon>Streptophyta</taxon>
        <taxon>Embryophyta</taxon>
        <taxon>Tracheophyta</taxon>
        <taxon>Spermatophyta</taxon>
        <taxon>Magnoliopsida</taxon>
        <taxon>Liliopsida</taxon>
        <taxon>Asparagales</taxon>
        <taxon>Orchidaceae</taxon>
        <taxon>Vanilloideae</taxon>
        <taxon>Vanilleae</taxon>
        <taxon>Vanilla</taxon>
    </lineage>
</organism>